<name>A0A2I1IFC1_9MICO</name>
<sequence>MFDLLRDVGGAEGFAIADRHIRFRAHGRASGVPSADRFHVVIDELAEVFRQFEECSAGRRTVTMLSWLKEMRGLSESAGEALAYFRFYELGFRCCPEDSRWKIAQQVSFPLPGESYRPRVDFFLEHWGLIVEFDGWAKYQDPNGSVSPEVYRKEKRREEQLRRMGYRFLRIEWRDVVVPGRLASLLRQVGVVLP</sequence>
<evidence type="ECO:0008006" key="3">
    <source>
        <dbReference type="Google" id="ProtNLM"/>
    </source>
</evidence>
<dbReference type="Proteomes" id="UP000242755">
    <property type="component" value="Unassembled WGS sequence"/>
</dbReference>
<dbReference type="Gene3D" id="3.40.960.10">
    <property type="entry name" value="VSR Endonuclease"/>
    <property type="match status" value="1"/>
</dbReference>
<dbReference type="RefSeq" id="WP_101672776.1">
    <property type="nucleotide sequence ID" value="NZ_PKGO01000008.1"/>
</dbReference>
<proteinExistence type="predicted"/>
<organism evidence="1 2">
    <name type="scientific">Brevibacterium ravenspurgense</name>
    <dbReference type="NCBI Taxonomy" id="479117"/>
    <lineage>
        <taxon>Bacteria</taxon>
        <taxon>Bacillati</taxon>
        <taxon>Actinomycetota</taxon>
        <taxon>Actinomycetes</taxon>
        <taxon>Micrococcales</taxon>
        <taxon>Brevibacteriaceae</taxon>
        <taxon>Brevibacterium</taxon>
    </lineage>
</organism>
<protein>
    <recommendedName>
        <fullName evidence="3">DUF559 domain-containing protein</fullName>
    </recommendedName>
</protein>
<dbReference type="EMBL" id="PKGO01000008">
    <property type="protein sequence ID" value="PKY69837.1"/>
    <property type="molecule type" value="Genomic_DNA"/>
</dbReference>
<accession>A0A2I1IFC1</accession>
<dbReference type="AlphaFoldDB" id="A0A2I1IFC1"/>
<evidence type="ECO:0000313" key="1">
    <source>
        <dbReference type="EMBL" id="PKY69837.1"/>
    </source>
</evidence>
<reference evidence="1 2" key="1">
    <citation type="submission" date="2017-12" db="EMBL/GenBank/DDBJ databases">
        <title>Phylogenetic diversity of female urinary microbiome.</title>
        <authorList>
            <person name="Thomas-White K."/>
            <person name="Wolfe A.J."/>
        </authorList>
    </citation>
    <scope>NUCLEOTIDE SEQUENCE [LARGE SCALE GENOMIC DNA]</scope>
    <source>
        <strain evidence="1 2">UMB0426</strain>
    </source>
</reference>
<evidence type="ECO:0000313" key="2">
    <source>
        <dbReference type="Proteomes" id="UP000242755"/>
    </source>
</evidence>
<gene>
    <name evidence="1" type="ORF">CYJ40_08620</name>
</gene>
<comment type="caution">
    <text evidence="1">The sequence shown here is derived from an EMBL/GenBank/DDBJ whole genome shotgun (WGS) entry which is preliminary data.</text>
</comment>